<evidence type="ECO:0000313" key="3">
    <source>
        <dbReference type="Proteomes" id="UP001152562"/>
    </source>
</evidence>
<keyword evidence="1" id="KW-0732">Signal</keyword>
<feature type="signal peptide" evidence="1">
    <location>
        <begin position="1"/>
        <end position="17"/>
    </location>
</feature>
<dbReference type="EMBL" id="CALOZG010000042">
    <property type="protein sequence ID" value="CAH4034797.1"/>
    <property type="molecule type" value="Genomic_DNA"/>
</dbReference>
<proteinExistence type="predicted"/>
<gene>
    <name evidence="2" type="ORF">PIBRA_LOCUS10945</name>
</gene>
<dbReference type="Gene3D" id="2.40.128.20">
    <property type="match status" value="1"/>
</dbReference>
<dbReference type="SUPFAM" id="SSF50814">
    <property type="entry name" value="Lipocalins"/>
    <property type="match status" value="1"/>
</dbReference>
<organism evidence="2 3">
    <name type="scientific">Pieris brassicae</name>
    <name type="common">White butterfly</name>
    <name type="synonym">Large white butterfly</name>
    <dbReference type="NCBI Taxonomy" id="7116"/>
    <lineage>
        <taxon>Eukaryota</taxon>
        <taxon>Metazoa</taxon>
        <taxon>Ecdysozoa</taxon>
        <taxon>Arthropoda</taxon>
        <taxon>Hexapoda</taxon>
        <taxon>Insecta</taxon>
        <taxon>Pterygota</taxon>
        <taxon>Neoptera</taxon>
        <taxon>Endopterygota</taxon>
        <taxon>Lepidoptera</taxon>
        <taxon>Glossata</taxon>
        <taxon>Ditrysia</taxon>
        <taxon>Papilionoidea</taxon>
        <taxon>Pieridae</taxon>
        <taxon>Pierinae</taxon>
        <taxon>Pieris</taxon>
    </lineage>
</organism>
<dbReference type="Proteomes" id="UP001152562">
    <property type="component" value="Unassembled WGS sequence"/>
</dbReference>
<sequence>MYTFILISLFLVNTVKSEVNGKYCEGFKTDFDIKKAIGRWHVVAVIPDTNFSNKFDNVTCYRVDFSEVDEASLKWMITKRLGRPTEQLMDSEPGEVIRLRYHTEQPFDIWSKSVHDLKGCYRQLIDLKNNETELHLANTLDSPMLLHVLETGYGPFLLQMLWGRLAAVIYRREPGVTIEKLRPVTEFLSLYRGTAERAKLCGSTQFTTKRPEPIPVTIKSKILE</sequence>
<evidence type="ECO:0000256" key="1">
    <source>
        <dbReference type="SAM" id="SignalP"/>
    </source>
</evidence>
<accession>A0A9P0XH99</accession>
<evidence type="ECO:0000313" key="2">
    <source>
        <dbReference type="EMBL" id="CAH4034797.1"/>
    </source>
</evidence>
<comment type="caution">
    <text evidence="2">The sequence shown here is derived from an EMBL/GenBank/DDBJ whole genome shotgun (WGS) entry which is preliminary data.</text>
</comment>
<name>A0A9P0XH99_PIEBR</name>
<feature type="chain" id="PRO_5040500300" description="Lipocalin/cytosolic fatty-acid binding domain-containing protein" evidence="1">
    <location>
        <begin position="18"/>
        <end position="224"/>
    </location>
</feature>
<reference evidence="2" key="1">
    <citation type="submission" date="2022-05" db="EMBL/GenBank/DDBJ databases">
        <authorList>
            <person name="Okamura Y."/>
        </authorList>
    </citation>
    <scope>NUCLEOTIDE SEQUENCE</scope>
</reference>
<dbReference type="InterPro" id="IPR012674">
    <property type="entry name" value="Calycin"/>
</dbReference>
<protein>
    <recommendedName>
        <fullName evidence="4">Lipocalin/cytosolic fatty-acid binding domain-containing protein</fullName>
    </recommendedName>
</protein>
<keyword evidence="3" id="KW-1185">Reference proteome</keyword>
<evidence type="ECO:0008006" key="4">
    <source>
        <dbReference type="Google" id="ProtNLM"/>
    </source>
</evidence>
<dbReference type="AlphaFoldDB" id="A0A9P0XH99"/>